<dbReference type="GO" id="GO:0015886">
    <property type="term" value="P:heme transport"/>
    <property type="evidence" value="ECO:0007669"/>
    <property type="project" value="InterPro"/>
</dbReference>
<evidence type="ECO:0000256" key="7">
    <source>
        <dbReference type="ARBA" id="ARBA00022519"/>
    </source>
</evidence>
<comment type="similarity">
    <text evidence="3 12">Belongs to the CcmD/CycX/HelD family.</text>
</comment>
<dbReference type="GO" id="GO:1903607">
    <property type="term" value="P:cytochrome c biosynthetic process"/>
    <property type="evidence" value="ECO:0007669"/>
    <property type="project" value="TreeGrafter"/>
</dbReference>
<evidence type="ECO:0000256" key="8">
    <source>
        <dbReference type="ARBA" id="ARBA00022692"/>
    </source>
</evidence>
<organism evidence="14 15">
    <name type="scientific">Moraxella bovoculi 237</name>
    <dbReference type="NCBI Taxonomy" id="743974"/>
    <lineage>
        <taxon>Bacteria</taxon>
        <taxon>Pseudomonadati</taxon>
        <taxon>Pseudomonadota</taxon>
        <taxon>Gammaproteobacteria</taxon>
        <taxon>Moraxellales</taxon>
        <taxon>Moraxellaceae</taxon>
        <taxon>Moraxella</taxon>
    </lineage>
</organism>
<dbReference type="eggNOG" id="COG3114">
    <property type="taxonomic scope" value="Bacteria"/>
</dbReference>
<evidence type="ECO:0000256" key="11">
    <source>
        <dbReference type="ARBA" id="ARBA00023136"/>
    </source>
</evidence>
<dbReference type="GO" id="GO:0005886">
    <property type="term" value="C:plasma membrane"/>
    <property type="evidence" value="ECO:0007669"/>
    <property type="project" value="UniProtKB-SubCell"/>
</dbReference>
<dbReference type="RefSeq" id="WP_036363564.1">
    <property type="nucleotide sequence ID" value="NZ_AOMT01000010.1"/>
</dbReference>
<evidence type="ECO:0000256" key="6">
    <source>
        <dbReference type="ARBA" id="ARBA00022475"/>
    </source>
</evidence>
<dbReference type="Proteomes" id="UP000035860">
    <property type="component" value="Unassembled WGS sequence"/>
</dbReference>
<sequence>MKPYFSNVSDFVQMGGHGAFVWACYSITFVAIAVLIWHAISERTSTIVRLQRQANTTKKTNRLTNKQRKELGTGAPR</sequence>
<dbReference type="InterPro" id="IPR007078">
    <property type="entry name" value="Haem_export_protD_CcmD"/>
</dbReference>
<evidence type="ECO:0000256" key="10">
    <source>
        <dbReference type="ARBA" id="ARBA00022989"/>
    </source>
</evidence>
<dbReference type="PANTHER" id="PTHR37531:SF1">
    <property type="entry name" value="HEME EXPORTER PROTEIN D"/>
    <property type="match status" value="1"/>
</dbReference>
<evidence type="ECO:0000256" key="5">
    <source>
        <dbReference type="ARBA" id="ARBA00022448"/>
    </source>
</evidence>
<feature type="transmembrane region" description="Helical" evidence="12">
    <location>
        <begin position="20"/>
        <end position="40"/>
    </location>
</feature>
<protein>
    <recommendedName>
        <fullName evidence="4 12">Heme exporter protein D</fullName>
    </recommendedName>
</protein>
<keyword evidence="6 12" id="KW-1003">Cell membrane</keyword>
<evidence type="ECO:0000256" key="12">
    <source>
        <dbReference type="RuleBase" id="RU363101"/>
    </source>
</evidence>
<evidence type="ECO:0000256" key="3">
    <source>
        <dbReference type="ARBA" id="ARBA00008741"/>
    </source>
</evidence>
<keyword evidence="7 12" id="KW-0997">Cell inner membrane</keyword>
<dbReference type="InterPro" id="IPR052075">
    <property type="entry name" value="Heme_exporter_D"/>
</dbReference>
<comment type="caution">
    <text evidence="14">The sequence shown here is derived from an EMBL/GenBank/DDBJ whole genome shotgun (WGS) entry which is preliminary data.</text>
</comment>
<gene>
    <name evidence="14" type="ORF">MBO_03317</name>
</gene>
<dbReference type="AlphaFoldDB" id="A0A066UN12"/>
<keyword evidence="15" id="KW-1185">Reference proteome</keyword>
<evidence type="ECO:0000256" key="1">
    <source>
        <dbReference type="ARBA" id="ARBA00002442"/>
    </source>
</evidence>
<evidence type="ECO:0000256" key="2">
    <source>
        <dbReference type="ARBA" id="ARBA00004377"/>
    </source>
</evidence>
<accession>A0A066UN12</accession>
<evidence type="ECO:0000256" key="4">
    <source>
        <dbReference type="ARBA" id="ARBA00016461"/>
    </source>
</evidence>
<dbReference type="OrthoDB" id="9815607at2"/>
<dbReference type="PANTHER" id="PTHR37531">
    <property type="entry name" value="HEME EXPORTER PROTEIN D"/>
    <property type="match status" value="1"/>
</dbReference>
<dbReference type="EMBL" id="AOMT01000010">
    <property type="protein sequence ID" value="KDN25588.1"/>
    <property type="molecule type" value="Genomic_DNA"/>
</dbReference>
<evidence type="ECO:0000313" key="15">
    <source>
        <dbReference type="Proteomes" id="UP000035860"/>
    </source>
</evidence>
<evidence type="ECO:0000256" key="9">
    <source>
        <dbReference type="ARBA" id="ARBA00022748"/>
    </source>
</evidence>
<reference evidence="14 15" key="1">
    <citation type="journal article" date="2014" name="Genome Announc.">
        <title>Draft Genome Sequence of Moraxella bovoculi Strain 237T (ATCC BAA-1259T) Isolated from a Calf with Infectious Bovine Keratoconjunctivitis.</title>
        <authorList>
            <person name="Calcutt M.J."/>
            <person name="Foecking M.F."/>
            <person name="Martin N.T."/>
            <person name="Mhlanga-Mutangadura T."/>
            <person name="Reilly T.J."/>
        </authorList>
    </citation>
    <scope>NUCLEOTIDE SEQUENCE [LARGE SCALE GENOMIC DNA]</scope>
    <source>
        <strain evidence="14 15">237</strain>
    </source>
</reference>
<evidence type="ECO:0000256" key="13">
    <source>
        <dbReference type="SAM" id="MobiDB-lite"/>
    </source>
</evidence>
<comment type="function">
    <text evidence="1 12">Required for the export of heme to the periplasm for the biogenesis of c-type cytochromes.</text>
</comment>
<keyword evidence="5 12" id="KW-0813">Transport</keyword>
<feature type="region of interest" description="Disordered" evidence="13">
    <location>
        <begin position="58"/>
        <end position="77"/>
    </location>
</feature>
<keyword evidence="8 12" id="KW-0812">Transmembrane</keyword>
<name>A0A066UN12_9GAMM</name>
<keyword evidence="9 12" id="KW-0201">Cytochrome c-type biogenesis</keyword>
<dbReference type="NCBIfam" id="TIGR03141">
    <property type="entry name" value="cytochro_ccmD"/>
    <property type="match status" value="1"/>
</dbReference>
<evidence type="ECO:0000313" key="14">
    <source>
        <dbReference type="EMBL" id="KDN25588.1"/>
    </source>
</evidence>
<keyword evidence="11 12" id="KW-0472">Membrane</keyword>
<dbReference type="Pfam" id="PF04995">
    <property type="entry name" value="CcmD"/>
    <property type="match status" value="1"/>
</dbReference>
<comment type="subcellular location">
    <subcellularLocation>
        <location evidence="2 12">Cell inner membrane</location>
        <topology evidence="2 12">Single-pass membrane protein</topology>
    </subcellularLocation>
</comment>
<keyword evidence="10 12" id="KW-1133">Transmembrane helix</keyword>
<dbReference type="GO" id="GO:0017004">
    <property type="term" value="P:cytochrome complex assembly"/>
    <property type="evidence" value="ECO:0007669"/>
    <property type="project" value="UniProtKB-KW"/>
</dbReference>
<proteinExistence type="inferred from homology"/>